<dbReference type="InterPro" id="IPR050503">
    <property type="entry name" value="cAMP-dep_PK_reg_su-like"/>
</dbReference>
<reference evidence="2" key="1">
    <citation type="journal article" date="2012" name="Proc. Natl. Acad. Sci. U.S.A.">
        <title>Antigenic diversity is generated by distinct evolutionary mechanisms in African trypanosome species.</title>
        <authorList>
            <person name="Jackson A.P."/>
            <person name="Berry A."/>
            <person name="Aslett M."/>
            <person name="Allison H.C."/>
            <person name="Burton P."/>
            <person name="Vavrova-Anderson J."/>
            <person name="Brown R."/>
            <person name="Browne H."/>
            <person name="Corton N."/>
            <person name="Hauser H."/>
            <person name="Gamble J."/>
            <person name="Gilderthorp R."/>
            <person name="Marcello L."/>
            <person name="McQuillan J."/>
            <person name="Otto T.D."/>
            <person name="Quail M.A."/>
            <person name="Sanders M.J."/>
            <person name="van Tonder A."/>
            <person name="Ginger M.L."/>
            <person name="Field M.C."/>
            <person name="Barry J.D."/>
            <person name="Hertz-Fowler C."/>
            <person name="Berriman M."/>
        </authorList>
    </citation>
    <scope>NUCLEOTIDE SEQUENCE</scope>
    <source>
        <strain evidence="2">Y486</strain>
    </source>
</reference>
<dbReference type="EMBL" id="HE573027">
    <property type="protein sequence ID" value="CCC54227.1"/>
    <property type="molecule type" value="Genomic_DNA"/>
</dbReference>
<dbReference type="SUPFAM" id="SSF51206">
    <property type="entry name" value="cAMP-binding domain-like"/>
    <property type="match status" value="3"/>
</dbReference>
<name>G0U9E2_TRYVY</name>
<protein>
    <submittedName>
        <fullName evidence="2">Putative cyclic nucleotide-binding protein</fullName>
    </submittedName>
</protein>
<dbReference type="GO" id="GO:0005829">
    <property type="term" value="C:cytosol"/>
    <property type="evidence" value="ECO:0007669"/>
    <property type="project" value="TreeGrafter"/>
</dbReference>
<dbReference type="GO" id="GO:0004862">
    <property type="term" value="F:cAMP-dependent protein kinase inhibitor activity"/>
    <property type="evidence" value="ECO:0007669"/>
    <property type="project" value="TreeGrafter"/>
</dbReference>
<dbReference type="GO" id="GO:0034236">
    <property type="term" value="F:protein kinase A catalytic subunit binding"/>
    <property type="evidence" value="ECO:0007669"/>
    <property type="project" value="TreeGrafter"/>
</dbReference>
<dbReference type="InterPro" id="IPR000595">
    <property type="entry name" value="cNMP-bd_dom"/>
</dbReference>
<dbReference type="InterPro" id="IPR014710">
    <property type="entry name" value="RmlC-like_jellyroll"/>
</dbReference>
<feature type="domain" description="Cyclic nucleotide-binding" evidence="1">
    <location>
        <begin position="382"/>
        <end position="481"/>
    </location>
</feature>
<dbReference type="PANTHER" id="PTHR11635:SF164">
    <property type="entry name" value="NUCLEOTIDE-BINDING PROTEIN, PUTATIVE-RELATED"/>
    <property type="match status" value="1"/>
</dbReference>
<evidence type="ECO:0000313" key="2">
    <source>
        <dbReference type="EMBL" id="CCC54227.1"/>
    </source>
</evidence>
<organism evidence="2">
    <name type="scientific">Trypanosoma vivax (strain Y486)</name>
    <dbReference type="NCBI Taxonomy" id="1055687"/>
    <lineage>
        <taxon>Eukaryota</taxon>
        <taxon>Discoba</taxon>
        <taxon>Euglenozoa</taxon>
        <taxon>Kinetoplastea</taxon>
        <taxon>Metakinetoplastina</taxon>
        <taxon>Trypanosomatida</taxon>
        <taxon>Trypanosomatidae</taxon>
        <taxon>Trypanosoma</taxon>
        <taxon>Duttonella</taxon>
    </lineage>
</organism>
<gene>
    <name evidence="2" type="ORF">TVY486_1117110</name>
</gene>
<accession>G0U9E2</accession>
<dbReference type="GO" id="GO:0005952">
    <property type="term" value="C:cAMP-dependent protein kinase complex"/>
    <property type="evidence" value="ECO:0007669"/>
    <property type="project" value="InterPro"/>
</dbReference>
<dbReference type="GO" id="GO:0030552">
    <property type="term" value="F:cAMP binding"/>
    <property type="evidence" value="ECO:0007669"/>
    <property type="project" value="TreeGrafter"/>
</dbReference>
<evidence type="ECO:0000259" key="1">
    <source>
        <dbReference type="PROSITE" id="PS50042"/>
    </source>
</evidence>
<dbReference type="Gene3D" id="2.60.120.10">
    <property type="entry name" value="Jelly Rolls"/>
    <property type="match status" value="2"/>
</dbReference>
<dbReference type="InterPro" id="IPR018490">
    <property type="entry name" value="cNMP-bd_dom_sf"/>
</dbReference>
<proteinExistence type="predicted"/>
<dbReference type="AlphaFoldDB" id="G0U9E2"/>
<dbReference type="PANTHER" id="PTHR11635">
    <property type="entry name" value="CAMP-DEPENDENT PROTEIN KINASE REGULATORY CHAIN"/>
    <property type="match status" value="1"/>
</dbReference>
<dbReference type="Pfam" id="PF00027">
    <property type="entry name" value="cNMP_binding"/>
    <property type="match status" value="1"/>
</dbReference>
<dbReference type="VEuPathDB" id="TriTrypDB:TvY486_1117110"/>
<dbReference type="OMA" id="MHEGDVG"/>
<dbReference type="PROSITE" id="PS50042">
    <property type="entry name" value="CNMP_BINDING_3"/>
    <property type="match status" value="2"/>
</dbReference>
<sequence length="704" mass="81122">MQPSPQKTVLDEHDWLITRTESFPVEDVLKDTQPVYPFVCPPLPPMYCPSRRYTQVMRATASHGNFSEWEKKAILCRLKNHEPVSEEEFSARLMHVHDRNTLEHIEEVRSRAARIATGDLQRQLSEHQRMSSKREVAFARYRNLRNILRDEVQLCRTKRWYTIVLSHVFLRVLLKERRVHEAFEKIVWLLVPILKRRVAVRKKHAEAAALTRRNITNIPRPTPSVINSMQGTFFTGWPSRLLEQLTEKAKPLYLKAGHYLMHEGDMDRCMYMITAGTVTVILLDKRKGKRRTKENSKAHFSLSPPCYVGEFALVCKEARTASIVCETDVAAWSVSPEAYDEVAQYLSTEVASKQKEATDVRRRANLKKFSPLRVDFLMQFPFFEKFSTAALNKICETVEPIVLHNKDHLFSARDMDPSAYFIQDGTAILVDENGDRHAVPRGSCVGVFECFCGVNERKRSTIISQNYCDIWRMSRDALLEVGMSEPAAFLCSRNAAREHRALEVKKPPVVPDTLRKDPYLQFCLTRQLMSRMWEISRATIYLNDEKLVIQGQPFHHFIILHRGVFEMTLFSAKGEQVVLQATIGNSGECSAGTSPARPRDSQELQHDKFVSHALGAYEYCALLTHYSATVISRGVSEAFVVELSQFNSLVPNDLKRIIETDKRARDYVQCCHRERNPSILNENVNHSYVAHYRRNREGVFKTNM</sequence>
<dbReference type="CDD" id="cd00038">
    <property type="entry name" value="CAP_ED"/>
    <property type="match status" value="2"/>
</dbReference>
<feature type="domain" description="Cyclic nucleotide-binding" evidence="1">
    <location>
        <begin position="233"/>
        <end position="342"/>
    </location>
</feature>